<protein>
    <recommendedName>
        <fullName evidence="3">SMP-30/Gluconolactonase/LRE-like region domain-containing protein</fullName>
    </recommendedName>
</protein>
<evidence type="ECO:0000313" key="1">
    <source>
        <dbReference type="EMBL" id="MYL84866.1"/>
    </source>
</evidence>
<dbReference type="OrthoDB" id="5449276at2"/>
<evidence type="ECO:0000313" key="2">
    <source>
        <dbReference type="Proteomes" id="UP000482487"/>
    </source>
</evidence>
<dbReference type="Proteomes" id="UP000482487">
    <property type="component" value="Unassembled WGS sequence"/>
</dbReference>
<dbReference type="RefSeq" id="WP_160963287.1">
    <property type="nucleotide sequence ID" value="NZ_WVUD01000045.1"/>
</dbReference>
<accession>A0A7C9IP64</accession>
<comment type="caution">
    <text evidence="1">The sequence shown here is derived from an EMBL/GenBank/DDBJ whole genome shotgun (WGS) entry which is preliminary data.</text>
</comment>
<proteinExistence type="predicted"/>
<evidence type="ECO:0008006" key="3">
    <source>
        <dbReference type="Google" id="ProtNLM"/>
    </source>
</evidence>
<gene>
    <name evidence="1" type="ORF">GTA51_17270</name>
</gene>
<reference evidence="1 2" key="1">
    <citation type="submission" date="2020-01" db="EMBL/GenBank/DDBJ databases">
        <title>Genome sequence of Desulfovibrio aerotolerans DSM 16695(T).</title>
        <authorList>
            <person name="Karnachuk O."/>
            <person name="Avakyan M."/>
            <person name="Mardanov A."/>
            <person name="Kadnikov V."/>
            <person name="Ravin N."/>
        </authorList>
    </citation>
    <scope>NUCLEOTIDE SEQUENCE [LARGE SCALE GENOMIC DNA]</scope>
    <source>
        <strain evidence="1 2">DSM 16695</strain>
    </source>
</reference>
<dbReference type="EMBL" id="WVUD01000045">
    <property type="protein sequence ID" value="MYL84866.1"/>
    <property type="molecule type" value="Genomic_DNA"/>
</dbReference>
<name>A0A7C9IP64_9BACT</name>
<sequence>MSRDVILTACLGLGTASGPQGLLCDPETGRYELAEAINVDVVAGRLVRRPGYERLSDYGFSQLYSDGATLYGVCCDGLYQIPGQGRPALLRSGLTPGAPMAFVTVAGTVYFANGFETGRIREGAAEDWSGQRYPGPDRIERYAAPPAGHALASHAGRIWIAVGNCVHFTEGAGLFDWVDGLGGFLPPFIGRIRMLAPVTGGLFVGDDAGVVHVAGTDPKKMTFARVSPVAPLPGSVASLPAGRHPRVAGQDLDGDAAIWAATDGIHLGLPGGRVRRIAAAAIPATTRAAAVATRGRYLLFVSL</sequence>
<keyword evidence="2" id="KW-1185">Reference proteome</keyword>
<organism evidence="1 2">
    <name type="scientific">Solidesulfovibrio aerotolerans</name>
    <dbReference type="NCBI Taxonomy" id="295255"/>
    <lineage>
        <taxon>Bacteria</taxon>
        <taxon>Pseudomonadati</taxon>
        <taxon>Thermodesulfobacteriota</taxon>
        <taxon>Desulfovibrionia</taxon>
        <taxon>Desulfovibrionales</taxon>
        <taxon>Desulfovibrionaceae</taxon>
        <taxon>Solidesulfovibrio</taxon>
    </lineage>
</organism>
<dbReference type="AlphaFoldDB" id="A0A7C9IP64"/>